<dbReference type="Proteomes" id="UP001064489">
    <property type="component" value="Chromosome 7"/>
</dbReference>
<sequence>MELYVDCRTPSVKLHVNCRTTSIELYVDCLTLSVELHVDCRTPSVELYVDCRTTFSKLHVDCRTTFSKLHVDRRTPFIELHVAELPPLSYMSIVELSPSCYIACSKLGQSFGRTLQLQVERRIVTKSKRKTKALNKSLLAELAYYRQIGIIRTICEDSENTSTRVVGAHLYTCLGGPLARVAQATISPNRERAVDRIGIAVEGFVWDLVGVEGEGTLG</sequence>
<proteinExistence type="predicted"/>
<gene>
    <name evidence="1" type="ORF">LWI28_005322</name>
</gene>
<protein>
    <submittedName>
        <fullName evidence="1">Uncharacterized protein</fullName>
    </submittedName>
</protein>
<evidence type="ECO:0000313" key="1">
    <source>
        <dbReference type="EMBL" id="KAI9169003.1"/>
    </source>
</evidence>
<evidence type="ECO:0000313" key="2">
    <source>
        <dbReference type="Proteomes" id="UP001064489"/>
    </source>
</evidence>
<accession>A0AAD5IKN8</accession>
<organism evidence="1 2">
    <name type="scientific">Acer negundo</name>
    <name type="common">Box elder</name>
    <dbReference type="NCBI Taxonomy" id="4023"/>
    <lineage>
        <taxon>Eukaryota</taxon>
        <taxon>Viridiplantae</taxon>
        <taxon>Streptophyta</taxon>
        <taxon>Embryophyta</taxon>
        <taxon>Tracheophyta</taxon>
        <taxon>Spermatophyta</taxon>
        <taxon>Magnoliopsida</taxon>
        <taxon>eudicotyledons</taxon>
        <taxon>Gunneridae</taxon>
        <taxon>Pentapetalae</taxon>
        <taxon>rosids</taxon>
        <taxon>malvids</taxon>
        <taxon>Sapindales</taxon>
        <taxon>Sapindaceae</taxon>
        <taxon>Hippocastanoideae</taxon>
        <taxon>Acereae</taxon>
        <taxon>Acer</taxon>
    </lineage>
</organism>
<reference evidence="1" key="1">
    <citation type="journal article" date="2022" name="Plant J.">
        <title>Strategies of tolerance reflected in two North American maple genomes.</title>
        <authorList>
            <person name="McEvoy S.L."/>
            <person name="Sezen U.U."/>
            <person name="Trouern-Trend A."/>
            <person name="McMahon S.M."/>
            <person name="Schaberg P.G."/>
            <person name="Yang J."/>
            <person name="Wegrzyn J.L."/>
            <person name="Swenson N.G."/>
        </authorList>
    </citation>
    <scope>NUCLEOTIDE SEQUENCE</scope>
    <source>
        <strain evidence="1">91603</strain>
    </source>
</reference>
<name>A0AAD5IKN8_ACENE</name>
<dbReference type="AlphaFoldDB" id="A0AAD5IKN8"/>
<comment type="caution">
    <text evidence="1">The sequence shown here is derived from an EMBL/GenBank/DDBJ whole genome shotgun (WGS) entry which is preliminary data.</text>
</comment>
<dbReference type="EMBL" id="JAJSOW010000104">
    <property type="protein sequence ID" value="KAI9169003.1"/>
    <property type="molecule type" value="Genomic_DNA"/>
</dbReference>
<keyword evidence="2" id="KW-1185">Reference proteome</keyword>
<reference evidence="1" key="2">
    <citation type="submission" date="2023-02" db="EMBL/GenBank/DDBJ databases">
        <authorList>
            <person name="Swenson N.G."/>
            <person name="Wegrzyn J.L."/>
            <person name="Mcevoy S.L."/>
        </authorList>
    </citation>
    <scope>NUCLEOTIDE SEQUENCE</scope>
    <source>
        <strain evidence="1">91603</strain>
        <tissue evidence="1">Leaf</tissue>
    </source>
</reference>